<evidence type="ECO:0000313" key="2">
    <source>
        <dbReference type="Proteomes" id="UP000807025"/>
    </source>
</evidence>
<dbReference type="EMBL" id="MU154616">
    <property type="protein sequence ID" value="KAF9491548.1"/>
    <property type="molecule type" value="Genomic_DNA"/>
</dbReference>
<dbReference type="Proteomes" id="UP000807025">
    <property type="component" value="Unassembled WGS sequence"/>
</dbReference>
<organism evidence="1 2">
    <name type="scientific">Pleurotus eryngii</name>
    <name type="common">Boletus of the steppes</name>
    <dbReference type="NCBI Taxonomy" id="5323"/>
    <lineage>
        <taxon>Eukaryota</taxon>
        <taxon>Fungi</taxon>
        <taxon>Dikarya</taxon>
        <taxon>Basidiomycota</taxon>
        <taxon>Agaricomycotina</taxon>
        <taxon>Agaricomycetes</taxon>
        <taxon>Agaricomycetidae</taxon>
        <taxon>Agaricales</taxon>
        <taxon>Pleurotineae</taxon>
        <taxon>Pleurotaceae</taxon>
        <taxon>Pleurotus</taxon>
    </lineage>
</organism>
<accession>A0A9P5ZQY4</accession>
<dbReference type="AlphaFoldDB" id="A0A9P5ZQY4"/>
<sequence>MQRTEEIWVVGPPSAHGSAERCAFIGHPCSQHVLLHIHIEFPSSLWHVHARARTHKEASLRLCVPGRSPSRPSIVRPDGLYGTEACQRYQLPPLEATYSHHATTPLRMYLLHDAAICYEGSPSSEATSPVRSRSLAAMIAKSSECGGRHCVYEPLFTLFYFQHVDVLPSTPGSFWTFSNTLVSLHYVWVPSQRTSFHAASCIRMHGSLPF</sequence>
<reference evidence="1" key="1">
    <citation type="submission" date="2020-11" db="EMBL/GenBank/DDBJ databases">
        <authorList>
            <consortium name="DOE Joint Genome Institute"/>
            <person name="Ahrendt S."/>
            <person name="Riley R."/>
            <person name="Andreopoulos W."/>
            <person name="Labutti K."/>
            <person name="Pangilinan J."/>
            <person name="Ruiz-Duenas F.J."/>
            <person name="Barrasa J.M."/>
            <person name="Sanchez-Garcia M."/>
            <person name="Camarero S."/>
            <person name="Miyauchi S."/>
            <person name="Serrano A."/>
            <person name="Linde D."/>
            <person name="Babiker R."/>
            <person name="Drula E."/>
            <person name="Ayuso-Fernandez I."/>
            <person name="Pacheco R."/>
            <person name="Padilla G."/>
            <person name="Ferreira P."/>
            <person name="Barriuso J."/>
            <person name="Kellner H."/>
            <person name="Castanera R."/>
            <person name="Alfaro M."/>
            <person name="Ramirez L."/>
            <person name="Pisabarro A.G."/>
            <person name="Kuo A."/>
            <person name="Tritt A."/>
            <person name="Lipzen A."/>
            <person name="He G."/>
            <person name="Yan M."/>
            <person name="Ng V."/>
            <person name="Cullen D."/>
            <person name="Martin F."/>
            <person name="Rosso M.-N."/>
            <person name="Henrissat B."/>
            <person name="Hibbett D."/>
            <person name="Martinez A.T."/>
            <person name="Grigoriev I.V."/>
        </authorList>
    </citation>
    <scope>NUCLEOTIDE SEQUENCE</scope>
    <source>
        <strain evidence="1">ATCC 90797</strain>
    </source>
</reference>
<keyword evidence="2" id="KW-1185">Reference proteome</keyword>
<evidence type="ECO:0000313" key="1">
    <source>
        <dbReference type="EMBL" id="KAF9491548.1"/>
    </source>
</evidence>
<protein>
    <submittedName>
        <fullName evidence="1">Uncharacterized protein</fullName>
    </submittedName>
</protein>
<comment type="caution">
    <text evidence="1">The sequence shown here is derived from an EMBL/GenBank/DDBJ whole genome shotgun (WGS) entry which is preliminary data.</text>
</comment>
<proteinExistence type="predicted"/>
<gene>
    <name evidence="1" type="ORF">BDN71DRAFT_1304221</name>
</gene>
<name>A0A9P5ZQY4_PLEER</name>